<keyword evidence="2" id="KW-1185">Reference proteome</keyword>
<dbReference type="Gene3D" id="1.20.120.330">
    <property type="entry name" value="Nucleotidyltransferases domain 2"/>
    <property type="match status" value="1"/>
</dbReference>
<organism evidence="1 2">
    <name type="scientific">Clostridium vincentii</name>
    <dbReference type="NCBI Taxonomy" id="52704"/>
    <lineage>
        <taxon>Bacteria</taxon>
        <taxon>Bacillati</taxon>
        <taxon>Bacillota</taxon>
        <taxon>Clostridia</taxon>
        <taxon>Eubacteriales</taxon>
        <taxon>Clostridiaceae</taxon>
        <taxon>Clostridium</taxon>
    </lineage>
</organism>
<evidence type="ECO:0008006" key="3">
    <source>
        <dbReference type="Google" id="ProtNLM"/>
    </source>
</evidence>
<proteinExistence type="predicted"/>
<evidence type="ECO:0000313" key="1">
    <source>
        <dbReference type="EMBL" id="PRR79777.1"/>
    </source>
</evidence>
<dbReference type="Proteomes" id="UP000239471">
    <property type="component" value="Unassembled WGS sequence"/>
</dbReference>
<evidence type="ECO:0000313" key="2">
    <source>
        <dbReference type="Proteomes" id="UP000239471"/>
    </source>
</evidence>
<protein>
    <recommendedName>
        <fullName evidence="3">HEPN domain-containing protein</fullName>
    </recommendedName>
</protein>
<gene>
    <name evidence="1" type="ORF">CLVI_32230</name>
</gene>
<comment type="caution">
    <text evidence="1">The sequence shown here is derived from an EMBL/GenBank/DDBJ whole genome shotgun (WGS) entry which is preliminary data.</text>
</comment>
<sequence>MRENKKYNSCVNRAYYSLYQRILFKLDSLDLLDKVKVECRNQTEKPFKGSHEFTIEYFLDKGLSKKVLRPRVNTCAYNLKRLRHQADYKKDDMNEIDVNDAIKLAKLFKDLVK</sequence>
<reference evidence="1 2" key="1">
    <citation type="submission" date="2018-03" db="EMBL/GenBank/DDBJ databases">
        <title>Genome sequence of Clostridium vincentii DSM 10228.</title>
        <authorList>
            <person name="Poehlein A."/>
            <person name="Daniel R."/>
        </authorList>
    </citation>
    <scope>NUCLEOTIDE SEQUENCE [LARGE SCALE GENOMIC DNA]</scope>
    <source>
        <strain evidence="1 2">DSM 10228</strain>
    </source>
</reference>
<dbReference type="EMBL" id="PVXQ01000055">
    <property type="protein sequence ID" value="PRR79777.1"/>
    <property type="molecule type" value="Genomic_DNA"/>
</dbReference>
<name>A0A2T0B7K0_9CLOT</name>
<accession>A0A2T0B7K0</accession>
<dbReference type="AlphaFoldDB" id="A0A2T0B7K0"/>